<gene>
    <name evidence="8" type="ORF">MKI79_11225</name>
</gene>
<comment type="similarity">
    <text evidence="1">Belongs to the sigma-70 factor family. ECF subfamily.</text>
</comment>
<keyword evidence="8" id="KW-0808">Transferase</keyword>
<proteinExistence type="inferred from homology"/>
<dbReference type="SUPFAM" id="SSF88659">
    <property type="entry name" value="Sigma3 and sigma4 domains of RNA polymerase sigma factors"/>
    <property type="match status" value="1"/>
</dbReference>
<dbReference type="GO" id="GO:0016987">
    <property type="term" value="F:sigma factor activity"/>
    <property type="evidence" value="ECO:0007669"/>
    <property type="project" value="UniProtKB-KW"/>
</dbReference>
<dbReference type="InterPro" id="IPR014289">
    <property type="entry name" value="RNA_pol_sigma-24-rel"/>
</dbReference>
<dbReference type="PANTHER" id="PTHR43133:SF8">
    <property type="entry name" value="RNA POLYMERASE SIGMA FACTOR HI_1459-RELATED"/>
    <property type="match status" value="1"/>
</dbReference>
<keyword evidence="4" id="KW-0238">DNA-binding</keyword>
<dbReference type="EMBL" id="JAKUML010000023">
    <property type="protein sequence ID" value="MCJ8147447.1"/>
    <property type="molecule type" value="Genomic_DNA"/>
</dbReference>
<dbReference type="InterPro" id="IPR036388">
    <property type="entry name" value="WH-like_DNA-bd_sf"/>
</dbReference>
<dbReference type="NCBIfam" id="TIGR02937">
    <property type="entry name" value="sigma70-ECF"/>
    <property type="match status" value="1"/>
</dbReference>
<dbReference type="Gene3D" id="1.10.10.10">
    <property type="entry name" value="Winged helix-like DNA-binding domain superfamily/Winged helix DNA-binding domain"/>
    <property type="match status" value="1"/>
</dbReference>
<organism evidence="8 9">
    <name type="scientific">Acinetobacter sedimenti</name>
    <dbReference type="NCBI Taxonomy" id="2919922"/>
    <lineage>
        <taxon>Bacteria</taxon>
        <taxon>Pseudomonadati</taxon>
        <taxon>Pseudomonadota</taxon>
        <taxon>Gammaproteobacteria</taxon>
        <taxon>Moraxellales</taxon>
        <taxon>Moraxellaceae</taxon>
        <taxon>Acinetobacter</taxon>
    </lineage>
</organism>
<reference evidence="8" key="1">
    <citation type="submission" date="2022-02" db="EMBL/GenBank/DDBJ databases">
        <title>Acinetobacter A3.8 sp. nov., isolated from Sediment (Zhairuo Island).</title>
        <authorList>
            <person name="Zheng K."/>
        </authorList>
    </citation>
    <scope>NUCLEOTIDE SEQUENCE</scope>
    <source>
        <strain evidence="8">A3.8</strain>
    </source>
</reference>
<evidence type="ECO:0000259" key="6">
    <source>
        <dbReference type="Pfam" id="PF04542"/>
    </source>
</evidence>
<keyword evidence="2" id="KW-0805">Transcription regulation</keyword>
<dbReference type="InterPro" id="IPR013324">
    <property type="entry name" value="RNA_pol_sigma_r3/r4-like"/>
</dbReference>
<evidence type="ECO:0000256" key="5">
    <source>
        <dbReference type="ARBA" id="ARBA00023163"/>
    </source>
</evidence>
<evidence type="ECO:0000256" key="3">
    <source>
        <dbReference type="ARBA" id="ARBA00023082"/>
    </source>
</evidence>
<dbReference type="InterPro" id="IPR013325">
    <property type="entry name" value="RNA_pol_sigma_r2"/>
</dbReference>
<accession>A0A9X1X0B0</accession>
<dbReference type="EC" id="2.7.7.6" evidence="8"/>
<dbReference type="GO" id="GO:0006352">
    <property type="term" value="P:DNA-templated transcription initiation"/>
    <property type="evidence" value="ECO:0007669"/>
    <property type="project" value="InterPro"/>
</dbReference>
<keyword evidence="8" id="KW-0548">Nucleotidyltransferase</keyword>
<dbReference type="Pfam" id="PF04542">
    <property type="entry name" value="Sigma70_r2"/>
    <property type="match status" value="1"/>
</dbReference>
<dbReference type="Pfam" id="PF08281">
    <property type="entry name" value="Sigma70_r4_2"/>
    <property type="match status" value="1"/>
</dbReference>
<dbReference type="NCBIfam" id="NF009196">
    <property type="entry name" value="PRK12544.1"/>
    <property type="match status" value="1"/>
</dbReference>
<dbReference type="NCBIfam" id="TIGR02943">
    <property type="entry name" value="Sig70_famx1"/>
    <property type="match status" value="1"/>
</dbReference>
<evidence type="ECO:0000256" key="1">
    <source>
        <dbReference type="ARBA" id="ARBA00010641"/>
    </source>
</evidence>
<evidence type="ECO:0000313" key="9">
    <source>
        <dbReference type="Proteomes" id="UP001139701"/>
    </source>
</evidence>
<keyword evidence="9" id="KW-1185">Reference proteome</keyword>
<protein>
    <submittedName>
        <fullName evidence="8">RNA polymerase factor sigma-70</fullName>
        <ecNumber evidence="8">2.7.7.6</ecNumber>
    </submittedName>
</protein>
<dbReference type="Gene3D" id="1.10.1740.10">
    <property type="match status" value="1"/>
</dbReference>
<feature type="domain" description="RNA polymerase sigma-70 region 2" evidence="6">
    <location>
        <begin position="26"/>
        <end position="89"/>
    </location>
</feature>
<dbReference type="InterPro" id="IPR039425">
    <property type="entry name" value="RNA_pol_sigma-70-like"/>
</dbReference>
<feature type="domain" description="RNA polymerase sigma factor 70 region 4 type 2" evidence="7">
    <location>
        <begin position="141"/>
        <end position="191"/>
    </location>
</feature>
<dbReference type="GO" id="GO:0003677">
    <property type="term" value="F:DNA binding"/>
    <property type="evidence" value="ECO:0007669"/>
    <property type="project" value="UniProtKB-KW"/>
</dbReference>
<evidence type="ECO:0000256" key="2">
    <source>
        <dbReference type="ARBA" id="ARBA00023015"/>
    </source>
</evidence>
<name>A0A9X1X0B0_9GAMM</name>
<dbReference type="GO" id="GO:0003899">
    <property type="term" value="F:DNA-directed RNA polymerase activity"/>
    <property type="evidence" value="ECO:0007669"/>
    <property type="project" value="UniProtKB-EC"/>
</dbReference>
<keyword evidence="3" id="KW-0731">Sigma factor</keyword>
<dbReference type="InterPro" id="IPR013249">
    <property type="entry name" value="RNA_pol_sigma70_r4_t2"/>
</dbReference>
<dbReference type="SUPFAM" id="SSF88946">
    <property type="entry name" value="Sigma2 domain of RNA polymerase sigma factors"/>
    <property type="match status" value="1"/>
</dbReference>
<dbReference type="Proteomes" id="UP001139701">
    <property type="component" value="Unassembled WGS sequence"/>
</dbReference>
<evidence type="ECO:0000256" key="4">
    <source>
        <dbReference type="ARBA" id="ARBA00023125"/>
    </source>
</evidence>
<sequence>MNMYLDSVDNDDSNQQLHNTEYLNDLRQQMIKFALLQLSSFQQAEDVVQEALTSAFEHLKSFSGRAAFKTWVFAILKNKIVDLIRQKNRLITMSELFDDQENDLSIDELFDKAGHWHKYEAPHAWQSPEEMMEQQDFWIVFDACLNHLPAKYAQVFMLREMIELSSDEICEKLQLTISHLNVLMYRSRARLRECLENKWLLQEDCSC</sequence>
<dbReference type="InterPro" id="IPR014284">
    <property type="entry name" value="RNA_pol_sigma-70_dom"/>
</dbReference>
<dbReference type="AlphaFoldDB" id="A0A9X1X0B0"/>
<dbReference type="CDD" id="cd06171">
    <property type="entry name" value="Sigma70_r4"/>
    <property type="match status" value="1"/>
</dbReference>
<keyword evidence="5" id="KW-0804">Transcription</keyword>
<evidence type="ECO:0000313" key="8">
    <source>
        <dbReference type="EMBL" id="MCJ8147447.1"/>
    </source>
</evidence>
<dbReference type="PANTHER" id="PTHR43133">
    <property type="entry name" value="RNA POLYMERASE ECF-TYPE SIGMA FACTO"/>
    <property type="match status" value="1"/>
</dbReference>
<evidence type="ECO:0000259" key="7">
    <source>
        <dbReference type="Pfam" id="PF08281"/>
    </source>
</evidence>
<dbReference type="InterPro" id="IPR007627">
    <property type="entry name" value="RNA_pol_sigma70_r2"/>
</dbReference>
<comment type="caution">
    <text evidence="8">The sequence shown here is derived from an EMBL/GenBank/DDBJ whole genome shotgun (WGS) entry which is preliminary data.</text>
</comment>